<proteinExistence type="predicted"/>
<reference evidence="1 2" key="1">
    <citation type="submission" date="2019-03" db="EMBL/GenBank/DDBJ databases">
        <title>Deep-cultivation of Planctomycetes and their phenomic and genomic characterization uncovers novel biology.</title>
        <authorList>
            <person name="Wiegand S."/>
            <person name="Jogler M."/>
            <person name="Boedeker C."/>
            <person name="Pinto D."/>
            <person name="Vollmers J."/>
            <person name="Rivas-Marin E."/>
            <person name="Kohn T."/>
            <person name="Peeters S.H."/>
            <person name="Heuer A."/>
            <person name="Rast P."/>
            <person name="Oberbeckmann S."/>
            <person name="Bunk B."/>
            <person name="Jeske O."/>
            <person name="Meyerdierks A."/>
            <person name="Storesund J.E."/>
            <person name="Kallscheuer N."/>
            <person name="Luecker S."/>
            <person name="Lage O.M."/>
            <person name="Pohl T."/>
            <person name="Merkel B.J."/>
            <person name="Hornburger P."/>
            <person name="Mueller R.-W."/>
            <person name="Bruemmer F."/>
            <person name="Labrenz M."/>
            <person name="Spormann A.M."/>
            <person name="Op den Camp H."/>
            <person name="Overmann J."/>
            <person name="Amann R."/>
            <person name="Jetten M.S.M."/>
            <person name="Mascher T."/>
            <person name="Medema M.H."/>
            <person name="Devos D.P."/>
            <person name="Kaster A.-K."/>
            <person name="Ovreas L."/>
            <person name="Rohde M."/>
            <person name="Galperin M.Y."/>
            <person name="Jogler C."/>
        </authorList>
    </citation>
    <scope>NUCLEOTIDE SEQUENCE [LARGE SCALE GENOMIC DNA]</scope>
    <source>
        <strain evidence="1 2">V202</strain>
    </source>
</reference>
<keyword evidence="2" id="KW-1185">Reference proteome</keyword>
<accession>A0A517WSZ5</accession>
<evidence type="ECO:0000313" key="1">
    <source>
        <dbReference type="EMBL" id="QDU08376.1"/>
    </source>
</evidence>
<gene>
    <name evidence="1" type="ORF">V202x_17440</name>
</gene>
<sequence>MAFKWILKALAAKAAEHEFSEEYGVDGQPSPGECLWVLGQCVKQ</sequence>
<evidence type="ECO:0000313" key="2">
    <source>
        <dbReference type="Proteomes" id="UP000318384"/>
    </source>
</evidence>
<dbReference type="RefSeq" id="WP_261343759.1">
    <property type="nucleotide sequence ID" value="NZ_CP037422.1"/>
</dbReference>
<dbReference type="EMBL" id="CP037422">
    <property type="protein sequence ID" value="QDU08376.1"/>
    <property type="molecule type" value="Genomic_DNA"/>
</dbReference>
<dbReference type="AlphaFoldDB" id="A0A517WSZ5"/>
<protein>
    <submittedName>
        <fullName evidence="1">Uncharacterized protein</fullName>
    </submittedName>
</protein>
<name>A0A517WSZ5_9PLAN</name>
<organism evidence="1 2">
    <name type="scientific">Gimesia aquarii</name>
    <dbReference type="NCBI Taxonomy" id="2527964"/>
    <lineage>
        <taxon>Bacteria</taxon>
        <taxon>Pseudomonadati</taxon>
        <taxon>Planctomycetota</taxon>
        <taxon>Planctomycetia</taxon>
        <taxon>Planctomycetales</taxon>
        <taxon>Planctomycetaceae</taxon>
        <taxon>Gimesia</taxon>
    </lineage>
</organism>
<dbReference type="Proteomes" id="UP000318384">
    <property type="component" value="Chromosome"/>
</dbReference>